<reference evidence="10 11" key="1">
    <citation type="journal article" date="2018" name="G3 (Bethesda)">
        <title>Phylogenetic and Phylogenomic Definition of Rhizopus Species.</title>
        <authorList>
            <person name="Gryganskyi A.P."/>
            <person name="Golan J."/>
            <person name="Dolatabadi S."/>
            <person name="Mondo S."/>
            <person name="Robb S."/>
            <person name="Idnurm A."/>
            <person name="Muszewska A."/>
            <person name="Steczkiewicz K."/>
            <person name="Masonjones S."/>
            <person name="Liao H.L."/>
            <person name="Gajdeczka M.T."/>
            <person name="Anike F."/>
            <person name="Vuek A."/>
            <person name="Anishchenko I.M."/>
            <person name="Voigt K."/>
            <person name="de Hoog G.S."/>
            <person name="Smith M.E."/>
            <person name="Heitman J."/>
            <person name="Vilgalys R."/>
            <person name="Stajich J.E."/>
        </authorList>
    </citation>
    <scope>NUCLEOTIDE SEQUENCE [LARGE SCALE GENOMIC DNA]</scope>
    <source>
        <strain evidence="10 11">LSU 92-RS-03</strain>
    </source>
</reference>
<dbReference type="Pfam" id="PF05236">
    <property type="entry name" value="TAF4"/>
    <property type="match status" value="1"/>
</dbReference>
<dbReference type="InterPro" id="IPR045144">
    <property type="entry name" value="TAF4"/>
</dbReference>
<evidence type="ECO:0000256" key="5">
    <source>
        <dbReference type="ARBA" id="ARBA00023163"/>
    </source>
</evidence>
<comment type="caution">
    <text evidence="10">The sequence shown here is derived from an EMBL/GenBank/DDBJ whole genome shotgun (WGS) entry which is preliminary data.</text>
</comment>
<evidence type="ECO:0000256" key="6">
    <source>
        <dbReference type="ARBA" id="ARBA00023242"/>
    </source>
</evidence>
<dbReference type="GO" id="GO:0046982">
    <property type="term" value="F:protein heterodimerization activity"/>
    <property type="evidence" value="ECO:0007669"/>
    <property type="project" value="InterPro"/>
</dbReference>
<evidence type="ECO:0000313" key="11">
    <source>
        <dbReference type="Proteomes" id="UP000253551"/>
    </source>
</evidence>
<evidence type="ECO:0000256" key="1">
    <source>
        <dbReference type="ARBA" id="ARBA00004123"/>
    </source>
</evidence>
<protein>
    <recommendedName>
        <fullName evidence="3">Transcription initiation factor TFIID subunit 4</fullName>
    </recommendedName>
    <alternativeName>
        <fullName evidence="8">TBP-associated factor 4</fullName>
    </alternativeName>
</protein>
<keyword evidence="5" id="KW-0804">Transcription</keyword>
<evidence type="ECO:0000256" key="2">
    <source>
        <dbReference type="ARBA" id="ARBA00006178"/>
    </source>
</evidence>
<dbReference type="GO" id="GO:0016251">
    <property type="term" value="F:RNA polymerase II general transcription initiation factor activity"/>
    <property type="evidence" value="ECO:0007669"/>
    <property type="project" value="TreeGrafter"/>
</dbReference>
<evidence type="ECO:0000259" key="9">
    <source>
        <dbReference type="Pfam" id="PF05236"/>
    </source>
</evidence>
<feature type="non-terminal residue" evidence="10">
    <location>
        <position position="1"/>
    </location>
</feature>
<organism evidence="10 11">
    <name type="scientific">Rhizopus stolonifer</name>
    <name type="common">Rhizopus nigricans</name>
    <dbReference type="NCBI Taxonomy" id="4846"/>
    <lineage>
        <taxon>Eukaryota</taxon>
        <taxon>Fungi</taxon>
        <taxon>Fungi incertae sedis</taxon>
        <taxon>Mucoromycota</taxon>
        <taxon>Mucoromycotina</taxon>
        <taxon>Mucoromycetes</taxon>
        <taxon>Mucorales</taxon>
        <taxon>Mucorineae</taxon>
        <taxon>Rhizopodaceae</taxon>
        <taxon>Rhizopus</taxon>
    </lineage>
</organism>
<feature type="domain" description="Transcription initiation factor TFIID component TAF4 C-terminal" evidence="9">
    <location>
        <begin position="6"/>
        <end position="115"/>
    </location>
</feature>
<dbReference type="InterPro" id="IPR009072">
    <property type="entry name" value="Histone-fold"/>
</dbReference>
<dbReference type="GO" id="GO:0006367">
    <property type="term" value="P:transcription initiation at RNA polymerase II promoter"/>
    <property type="evidence" value="ECO:0007669"/>
    <property type="project" value="TreeGrafter"/>
</dbReference>
<dbReference type="GO" id="GO:0005669">
    <property type="term" value="C:transcription factor TFIID complex"/>
    <property type="evidence" value="ECO:0007669"/>
    <property type="project" value="InterPro"/>
</dbReference>
<dbReference type="AlphaFoldDB" id="A0A367K3Z2"/>
<dbReference type="PANTHER" id="PTHR15138:SF14">
    <property type="entry name" value="TRANSCRIPTION INITIATION FACTOR TFIID SUBUNIT 4"/>
    <property type="match status" value="1"/>
</dbReference>
<dbReference type="InterPro" id="IPR007900">
    <property type="entry name" value="TAF4_C"/>
</dbReference>
<gene>
    <name evidence="10" type="ORF">CU098_001060</name>
</gene>
<accession>A0A367K3Z2</accession>
<evidence type="ECO:0000313" key="10">
    <source>
        <dbReference type="EMBL" id="RCH96982.1"/>
    </source>
</evidence>
<comment type="subcellular location">
    <subcellularLocation>
        <location evidence="1">Nucleus</location>
    </subcellularLocation>
</comment>
<name>A0A367K3Z2_RHIST</name>
<dbReference type="GO" id="GO:0003677">
    <property type="term" value="F:DNA binding"/>
    <property type="evidence" value="ECO:0007669"/>
    <property type="project" value="TreeGrafter"/>
</dbReference>
<keyword evidence="4" id="KW-0805">Transcription regulation</keyword>
<proteinExistence type="inferred from homology"/>
<evidence type="ECO:0000256" key="3">
    <source>
        <dbReference type="ARBA" id="ARBA00017306"/>
    </source>
</evidence>
<keyword evidence="6" id="KW-0539">Nucleus</keyword>
<keyword evidence="11" id="KW-1185">Reference proteome</keyword>
<evidence type="ECO:0000256" key="4">
    <source>
        <dbReference type="ARBA" id="ARBA00023015"/>
    </source>
</evidence>
<dbReference type="CDD" id="cd08045">
    <property type="entry name" value="HFD_TAF4"/>
    <property type="match status" value="1"/>
</dbReference>
<evidence type="ECO:0000256" key="8">
    <source>
        <dbReference type="ARBA" id="ARBA00031747"/>
    </source>
</evidence>
<evidence type="ECO:0000256" key="7">
    <source>
        <dbReference type="ARBA" id="ARBA00025346"/>
    </source>
</evidence>
<sequence>LPDGMDRSRFQDFMNPMMLRDRILKYAKSVNIKKIDGDFVSYLALATQDRVRTVLENMVRASRHRTQNTFKKPPEQDGHPVYKIQLKQKVKDQLKAIENAESKQHDMVQETEGEGWYSKRSRLPLPKMYKVEEAPIDVPC</sequence>
<dbReference type="SUPFAM" id="SSF47113">
    <property type="entry name" value="Histone-fold"/>
    <property type="match status" value="1"/>
</dbReference>
<dbReference type="STRING" id="4846.A0A367K3Z2"/>
<dbReference type="Proteomes" id="UP000253551">
    <property type="component" value="Unassembled WGS sequence"/>
</dbReference>
<dbReference type="Gene3D" id="1.10.20.10">
    <property type="entry name" value="Histone, subunit A"/>
    <property type="match status" value="1"/>
</dbReference>
<comment type="similarity">
    <text evidence="2">Belongs to the TAF4 family.</text>
</comment>
<dbReference type="EMBL" id="PJQM01002241">
    <property type="protein sequence ID" value="RCH96982.1"/>
    <property type="molecule type" value="Genomic_DNA"/>
</dbReference>
<dbReference type="PANTHER" id="PTHR15138">
    <property type="entry name" value="TRANSCRIPTION INITIATION FACTOR TFIID SUBUNIT 4"/>
    <property type="match status" value="1"/>
</dbReference>
<comment type="function">
    <text evidence="7">Functions as a component of the DNA-binding general transcription factor complex TFIID. Binding of TFIID to a promoter (with or without TATA element) is the initial step in pre-initiation complex (PIC) formation. TFIID plays a key role in the regulation of gene expression by RNA polymerase II through different activities such as transcription activator interaction, core promoter recognition and selectivity, TFIIA and TFIIB interaction, chromatin modification (histone acetylation by TAF1), facilitation of DNA opening and initiation of transcription.</text>
</comment>
<dbReference type="OrthoDB" id="21060at2759"/>